<dbReference type="RefSeq" id="WP_231480835.1">
    <property type="nucleotide sequence ID" value="NZ_BAAAZO010000006.1"/>
</dbReference>
<dbReference type="Proteomes" id="UP001501074">
    <property type="component" value="Unassembled WGS sequence"/>
</dbReference>
<dbReference type="InterPro" id="IPR002150">
    <property type="entry name" value="Ribosomal_bL31"/>
</dbReference>
<evidence type="ECO:0000256" key="6">
    <source>
        <dbReference type="ARBA" id="ARBA00035687"/>
    </source>
</evidence>
<comment type="caution">
    <text evidence="8">The sequence shown here is derived from an EMBL/GenBank/DDBJ whole genome shotgun (WGS) entry which is preliminary data.</text>
</comment>
<dbReference type="PANTHER" id="PTHR33280:SF1">
    <property type="entry name" value="LARGE RIBOSOMAL SUBUNIT PROTEIN BL31C"/>
    <property type="match status" value="1"/>
</dbReference>
<dbReference type="EMBL" id="BAAAZO010000006">
    <property type="protein sequence ID" value="GAA3618623.1"/>
    <property type="molecule type" value="Genomic_DNA"/>
</dbReference>
<evidence type="ECO:0000256" key="5">
    <source>
        <dbReference type="ARBA" id="ARBA00023274"/>
    </source>
</evidence>
<evidence type="ECO:0000313" key="9">
    <source>
        <dbReference type="Proteomes" id="UP001501074"/>
    </source>
</evidence>
<sequence>MKADIHPQYVTTTVKCACGETFETRSTAKSGTISTETCSACHPFYTGKQRILDTGGRVARFQARYGKKPADAEKTADAEK</sequence>
<comment type="cofactor">
    <cofactor evidence="7">
        <name>Zn(2+)</name>
        <dbReference type="ChEBI" id="CHEBI:29105"/>
    </cofactor>
    <text evidence="7">Binds 1 zinc ion per subunit.</text>
</comment>
<gene>
    <name evidence="7 8" type="primary">rpmE</name>
    <name evidence="8" type="ORF">GCM10022223_39300</name>
</gene>
<protein>
    <recommendedName>
        <fullName evidence="6 7">Large ribosomal subunit protein bL31</fullName>
    </recommendedName>
</protein>
<dbReference type="NCBIfam" id="NF000612">
    <property type="entry name" value="PRK00019.1"/>
    <property type="match status" value="1"/>
</dbReference>
<evidence type="ECO:0000256" key="2">
    <source>
        <dbReference type="ARBA" id="ARBA00022730"/>
    </source>
</evidence>
<dbReference type="InterPro" id="IPR034704">
    <property type="entry name" value="Ribosomal_bL28/bL31-like_sf"/>
</dbReference>
<keyword evidence="4 7" id="KW-0689">Ribosomal protein</keyword>
<dbReference type="PRINTS" id="PR01249">
    <property type="entry name" value="RIBOSOMALL31"/>
</dbReference>
<dbReference type="HAMAP" id="MF_00501">
    <property type="entry name" value="Ribosomal_bL31_1"/>
    <property type="match status" value="1"/>
</dbReference>
<comment type="similarity">
    <text evidence="1 7">Belongs to the bacterial ribosomal protein bL31 family. Type A subfamily.</text>
</comment>
<name>A0ABP6ZTR0_9ACTN</name>
<dbReference type="GO" id="GO:0005840">
    <property type="term" value="C:ribosome"/>
    <property type="evidence" value="ECO:0007669"/>
    <property type="project" value="UniProtKB-KW"/>
</dbReference>
<dbReference type="NCBIfam" id="NF001809">
    <property type="entry name" value="PRK00528.1"/>
    <property type="match status" value="1"/>
</dbReference>
<feature type="binding site" evidence="7">
    <location>
        <position position="18"/>
    </location>
    <ligand>
        <name>Zn(2+)</name>
        <dbReference type="ChEBI" id="CHEBI:29105"/>
    </ligand>
</feature>
<keyword evidence="7" id="KW-0862">Zinc</keyword>
<accession>A0ABP6ZTR0</accession>
<evidence type="ECO:0000313" key="8">
    <source>
        <dbReference type="EMBL" id="GAA3618623.1"/>
    </source>
</evidence>
<keyword evidence="2 7" id="KW-0699">rRNA-binding</keyword>
<feature type="binding site" evidence="7">
    <location>
        <position position="16"/>
    </location>
    <ligand>
        <name>Zn(2+)</name>
        <dbReference type="ChEBI" id="CHEBI:29105"/>
    </ligand>
</feature>
<dbReference type="SUPFAM" id="SSF143800">
    <property type="entry name" value="L28p-like"/>
    <property type="match status" value="1"/>
</dbReference>
<evidence type="ECO:0000256" key="3">
    <source>
        <dbReference type="ARBA" id="ARBA00022884"/>
    </source>
</evidence>
<dbReference type="Pfam" id="PF01197">
    <property type="entry name" value="Ribosomal_L31"/>
    <property type="match status" value="1"/>
</dbReference>
<dbReference type="InterPro" id="IPR027491">
    <property type="entry name" value="Ribosomal_bL31_A"/>
</dbReference>
<feature type="binding site" evidence="7">
    <location>
        <position position="41"/>
    </location>
    <ligand>
        <name>Zn(2+)</name>
        <dbReference type="ChEBI" id="CHEBI:29105"/>
    </ligand>
</feature>
<keyword evidence="5 7" id="KW-0687">Ribonucleoprotein</keyword>
<keyword evidence="3 7" id="KW-0694">RNA-binding</keyword>
<reference evidence="9" key="1">
    <citation type="journal article" date="2019" name="Int. J. Syst. Evol. Microbiol.">
        <title>The Global Catalogue of Microorganisms (GCM) 10K type strain sequencing project: providing services to taxonomists for standard genome sequencing and annotation.</title>
        <authorList>
            <consortium name="The Broad Institute Genomics Platform"/>
            <consortium name="The Broad Institute Genome Sequencing Center for Infectious Disease"/>
            <person name="Wu L."/>
            <person name="Ma J."/>
        </authorList>
    </citation>
    <scope>NUCLEOTIDE SEQUENCE [LARGE SCALE GENOMIC DNA]</scope>
    <source>
        <strain evidence="9">JCM 16902</strain>
    </source>
</reference>
<dbReference type="Gene3D" id="4.10.830.30">
    <property type="entry name" value="Ribosomal protein L31"/>
    <property type="match status" value="1"/>
</dbReference>
<organism evidence="8 9">
    <name type="scientific">Kineosporia mesophila</name>
    <dbReference type="NCBI Taxonomy" id="566012"/>
    <lineage>
        <taxon>Bacteria</taxon>
        <taxon>Bacillati</taxon>
        <taxon>Actinomycetota</taxon>
        <taxon>Actinomycetes</taxon>
        <taxon>Kineosporiales</taxon>
        <taxon>Kineosporiaceae</taxon>
        <taxon>Kineosporia</taxon>
    </lineage>
</organism>
<proteinExistence type="inferred from homology"/>
<evidence type="ECO:0000256" key="7">
    <source>
        <dbReference type="HAMAP-Rule" id="MF_00501"/>
    </source>
</evidence>
<evidence type="ECO:0000256" key="1">
    <source>
        <dbReference type="ARBA" id="ARBA00009296"/>
    </source>
</evidence>
<dbReference type="PROSITE" id="PS01143">
    <property type="entry name" value="RIBOSOMAL_L31"/>
    <property type="match status" value="1"/>
</dbReference>
<feature type="binding site" evidence="7">
    <location>
        <position position="38"/>
    </location>
    <ligand>
        <name>Zn(2+)</name>
        <dbReference type="ChEBI" id="CHEBI:29105"/>
    </ligand>
</feature>
<comment type="subunit">
    <text evidence="7">Part of the 50S ribosomal subunit.</text>
</comment>
<keyword evidence="9" id="KW-1185">Reference proteome</keyword>
<dbReference type="PANTHER" id="PTHR33280">
    <property type="entry name" value="50S RIBOSOMAL PROTEIN L31, CHLOROPLASTIC"/>
    <property type="match status" value="1"/>
</dbReference>
<keyword evidence="7" id="KW-0479">Metal-binding</keyword>
<dbReference type="NCBIfam" id="TIGR00105">
    <property type="entry name" value="L31"/>
    <property type="match status" value="1"/>
</dbReference>
<evidence type="ECO:0000256" key="4">
    <source>
        <dbReference type="ARBA" id="ARBA00022980"/>
    </source>
</evidence>
<dbReference type="InterPro" id="IPR042105">
    <property type="entry name" value="Ribosomal_bL31_sf"/>
</dbReference>
<comment type="function">
    <text evidence="7">Binds the 23S rRNA.</text>
</comment>